<reference evidence="8" key="1">
    <citation type="submission" date="2018-11" db="EMBL/GenBank/DDBJ databases">
        <authorList>
            <consortium name="Genoscope - CEA"/>
            <person name="William W."/>
        </authorList>
    </citation>
    <scope>NUCLEOTIDE SEQUENCE</scope>
</reference>
<keyword evidence="5" id="KW-0238">DNA-binding</keyword>
<dbReference type="PANTHER" id="PTHR47165:SF4">
    <property type="entry name" value="OS03G0429900 PROTEIN"/>
    <property type="match status" value="1"/>
</dbReference>
<dbReference type="SUPFAM" id="SSF50249">
    <property type="entry name" value="Nucleic acid-binding proteins"/>
    <property type="match status" value="2"/>
</dbReference>
<feature type="domain" description="Replication factor A C-terminal" evidence="7">
    <location>
        <begin position="152"/>
        <end position="274"/>
    </location>
</feature>
<dbReference type="CDD" id="cd04476">
    <property type="entry name" value="RPA1_DBD_C"/>
    <property type="match status" value="1"/>
</dbReference>
<dbReference type="Pfam" id="PF08646">
    <property type="entry name" value="Rep_fac-A_C"/>
    <property type="match status" value="1"/>
</dbReference>
<evidence type="ECO:0000256" key="1">
    <source>
        <dbReference type="ARBA" id="ARBA00005690"/>
    </source>
</evidence>
<dbReference type="CDD" id="cd04481">
    <property type="entry name" value="RPA1_DBD_B_like"/>
    <property type="match status" value="1"/>
</dbReference>
<dbReference type="EMBL" id="LR031876">
    <property type="protein sequence ID" value="VDD36269.1"/>
    <property type="molecule type" value="Genomic_DNA"/>
</dbReference>
<feature type="region of interest" description="Disordered" evidence="6">
    <location>
        <begin position="314"/>
        <end position="345"/>
    </location>
</feature>
<feature type="compositionally biased region" description="Polar residues" evidence="6">
    <location>
        <begin position="321"/>
        <end position="336"/>
    </location>
</feature>
<proteinExistence type="inferred from homology"/>
<dbReference type="InterPro" id="IPR013955">
    <property type="entry name" value="Rep_factor-A_C"/>
</dbReference>
<dbReference type="InterPro" id="IPR012340">
    <property type="entry name" value="NA-bd_OB-fold"/>
</dbReference>
<comment type="similarity">
    <text evidence="1">Belongs to the replication factor A protein 1 family.</text>
</comment>
<dbReference type="InterPro" id="IPR047192">
    <property type="entry name" value="Euk_RPA1_DBD_C"/>
</dbReference>
<gene>
    <name evidence="8" type="ORF">BOLC7T41829H</name>
</gene>
<organism evidence="8">
    <name type="scientific">Brassica oleracea</name>
    <name type="common">Wild cabbage</name>
    <dbReference type="NCBI Taxonomy" id="3712"/>
    <lineage>
        <taxon>Eukaryota</taxon>
        <taxon>Viridiplantae</taxon>
        <taxon>Streptophyta</taxon>
        <taxon>Embryophyta</taxon>
        <taxon>Tracheophyta</taxon>
        <taxon>Spermatophyta</taxon>
        <taxon>Magnoliopsida</taxon>
        <taxon>eudicotyledons</taxon>
        <taxon>Gunneridae</taxon>
        <taxon>Pentapetalae</taxon>
        <taxon>rosids</taxon>
        <taxon>malvids</taxon>
        <taxon>Brassicales</taxon>
        <taxon>Brassicaceae</taxon>
        <taxon>Brassiceae</taxon>
        <taxon>Brassica</taxon>
    </lineage>
</organism>
<name>A0A3P6EYS7_BRAOL</name>
<protein>
    <recommendedName>
        <fullName evidence="7">Replication factor A C-terminal domain-containing protein</fullName>
    </recommendedName>
</protein>
<evidence type="ECO:0000256" key="4">
    <source>
        <dbReference type="ARBA" id="ARBA00022833"/>
    </source>
</evidence>
<sequence length="369" mass="42177">MSNKQSFVFLNEVKPYKNNWRVHVKVLHSWKSNTKFGESLEVENFTLLPKGIRCIVHKEIFLLENGDLLRCLRFPLLEVNIEHQDIIGEVFELGRIQTVQVHDKDRKRLQFRMRDTNGLDVAGCLWGKYAEQFEEYIERGNDQMLICLIRFAKINIFRDWSWFYFGCNIHNTRAIKIGRSNPGTEKPLFRCEACHANVTNVSPKYKLHLFVKDDSESCKIMLLDTVAKTIVGNTAEELWNGSYDEIDDPELLPEPVHNICEKSFCFGVSISSDNVTNGADTFFASKVWTNDTMYHIESAAEPVSNIGTTSSTFSGGEVSMFNPNSRNSSEGVSTPFSKRKEDDAELKDITSTSKKLCTKSIKLEKAKND</sequence>
<dbReference type="GO" id="GO:0003677">
    <property type="term" value="F:DNA binding"/>
    <property type="evidence" value="ECO:0007669"/>
    <property type="project" value="UniProtKB-KW"/>
</dbReference>
<evidence type="ECO:0000259" key="7">
    <source>
        <dbReference type="Pfam" id="PF08646"/>
    </source>
</evidence>
<dbReference type="Gene3D" id="2.40.50.140">
    <property type="entry name" value="Nucleic acid-binding proteins"/>
    <property type="match status" value="1"/>
</dbReference>
<accession>A0A3P6EYS7</accession>
<evidence type="ECO:0000313" key="8">
    <source>
        <dbReference type="EMBL" id="VDD36269.1"/>
    </source>
</evidence>
<dbReference type="AlphaFoldDB" id="A0A3P6EYS7"/>
<dbReference type="PANTHER" id="PTHR47165">
    <property type="entry name" value="OS03G0429900 PROTEIN"/>
    <property type="match status" value="1"/>
</dbReference>
<dbReference type="GO" id="GO:0008270">
    <property type="term" value="F:zinc ion binding"/>
    <property type="evidence" value="ECO:0007669"/>
    <property type="project" value="UniProtKB-KW"/>
</dbReference>
<keyword evidence="2" id="KW-0479">Metal-binding</keyword>
<keyword evidence="3" id="KW-0863">Zinc-finger</keyword>
<keyword evidence="4" id="KW-0862">Zinc</keyword>
<evidence type="ECO:0000256" key="6">
    <source>
        <dbReference type="SAM" id="MobiDB-lite"/>
    </source>
</evidence>
<evidence type="ECO:0000256" key="3">
    <source>
        <dbReference type="ARBA" id="ARBA00022771"/>
    </source>
</evidence>
<evidence type="ECO:0000256" key="5">
    <source>
        <dbReference type="ARBA" id="ARBA00023125"/>
    </source>
</evidence>
<evidence type="ECO:0000256" key="2">
    <source>
        <dbReference type="ARBA" id="ARBA00022723"/>
    </source>
</evidence>